<evidence type="ECO:0008006" key="5">
    <source>
        <dbReference type="Google" id="ProtNLM"/>
    </source>
</evidence>
<dbReference type="RefSeq" id="WP_179299641.1">
    <property type="nucleotide sequence ID" value="NZ_MQWD01000001.1"/>
</dbReference>
<evidence type="ECO:0000313" key="4">
    <source>
        <dbReference type="Proteomes" id="UP000216339"/>
    </source>
</evidence>
<feature type="transmembrane region" description="Helical" evidence="2">
    <location>
        <begin position="196"/>
        <end position="215"/>
    </location>
</feature>
<feature type="region of interest" description="Disordered" evidence="1">
    <location>
        <begin position="84"/>
        <end position="179"/>
    </location>
</feature>
<keyword evidence="2" id="KW-1133">Transmembrane helix</keyword>
<feature type="compositionally biased region" description="Low complexity" evidence="1">
    <location>
        <begin position="350"/>
        <end position="375"/>
    </location>
</feature>
<dbReference type="InterPro" id="IPR010982">
    <property type="entry name" value="Lambda_DNA-bd_dom_sf"/>
</dbReference>
<feature type="compositionally biased region" description="Basic and acidic residues" evidence="1">
    <location>
        <begin position="8"/>
        <end position="17"/>
    </location>
</feature>
<evidence type="ECO:0000256" key="1">
    <source>
        <dbReference type="SAM" id="MobiDB-lite"/>
    </source>
</evidence>
<dbReference type="AlphaFoldDB" id="A0A271J414"/>
<dbReference type="Pfam" id="PF13413">
    <property type="entry name" value="HTH_25"/>
    <property type="match status" value="1"/>
</dbReference>
<keyword evidence="2" id="KW-0812">Transmembrane</keyword>
<dbReference type="PANTHER" id="PTHR34475:SF1">
    <property type="entry name" value="CYTOSKELETON PROTEIN RODZ"/>
    <property type="match status" value="1"/>
</dbReference>
<protein>
    <recommendedName>
        <fullName evidence="5">HTH cro/C1-type domain-containing protein</fullName>
    </recommendedName>
</protein>
<dbReference type="GO" id="GO:0003677">
    <property type="term" value="F:DNA binding"/>
    <property type="evidence" value="ECO:0007669"/>
    <property type="project" value="InterPro"/>
</dbReference>
<comment type="caution">
    <text evidence="3">The sequence shown here is derived from an EMBL/GenBank/DDBJ whole genome shotgun (WGS) entry which is preliminary data.</text>
</comment>
<name>A0A271J414_9BACT</name>
<organism evidence="3 4">
    <name type="scientific">Rubrivirga marina</name>
    <dbReference type="NCBI Taxonomy" id="1196024"/>
    <lineage>
        <taxon>Bacteria</taxon>
        <taxon>Pseudomonadati</taxon>
        <taxon>Rhodothermota</taxon>
        <taxon>Rhodothermia</taxon>
        <taxon>Rhodothermales</taxon>
        <taxon>Rubricoccaceae</taxon>
        <taxon>Rubrivirga</taxon>
    </lineage>
</organism>
<dbReference type="InterPro" id="IPR050400">
    <property type="entry name" value="Bact_Cytoskel_RodZ"/>
</dbReference>
<keyword evidence="2" id="KW-0472">Membrane</keyword>
<evidence type="ECO:0000256" key="2">
    <source>
        <dbReference type="SAM" id="Phobius"/>
    </source>
</evidence>
<sequence>MPSGSFEADLRATRDAKGLSLSDIQQQTRIPVDVLRRFEDGDLVGDPTYGEVYLKNLLQSYAKAVGLAPSAVVAAYGEQKSGSYRGSLHPDYEPGSEPPPQRSAGSSEADAPRPAPPASAPRREPSEPAPEDPASQDRGRAAGAAASPPAVQALRQAPSPESRPAPEPPKTLAQARVNRPAVPTARHSFDKNWTTILALFGIVVVALGLAFYFLIFAGDDDGEDAADTVAVSADADAEPVAIDSSGIGAGAAAGGPRLQFPIRAAVTAGGDGLQSFRVTVDNGDRRPYWIESGNSETYEADSSLVLWGEDPSQDFSEATVEFQGQRFTPQSGRPLRIDRQTGQRILDSLATASAAAPPTPAEGAAPPAEDPTAFE</sequence>
<dbReference type="EMBL" id="MQWD01000001">
    <property type="protein sequence ID" value="PAP77439.1"/>
    <property type="molecule type" value="Genomic_DNA"/>
</dbReference>
<reference evidence="3 4" key="1">
    <citation type="submission" date="2016-11" db="EMBL/GenBank/DDBJ databases">
        <title>Study of marine rhodopsin-containing bacteria.</title>
        <authorList>
            <person name="Yoshizawa S."/>
            <person name="Kumagai Y."/>
            <person name="Kogure K."/>
        </authorList>
    </citation>
    <scope>NUCLEOTIDE SEQUENCE [LARGE SCALE GENOMIC DNA]</scope>
    <source>
        <strain evidence="3 4">SAORIC-28</strain>
    </source>
</reference>
<proteinExistence type="predicted"/>
<keyword evidence="4" id="KW-1185">Reference proteome</keyword>
<evidence type="ECO:0000313" key="3">
    <source>
        <dbReference type="EMBL" id="PAP77439.1"/>
    </source>
</evidence>
<feature type="region of interest" description="Disordered" evidence="1">
    <location>
        <begin position="1"/>
        <end position="26"/>
    </location>
</feature>
<gene>
    <name evidence="3" type="ORF">BSZ37_13835</name>
</gene>
<accession>A0A271J414</accession>
<dbReference type="Proteomes" id="UP000216339">
    <property type="component" value="Unassembled WGS sequence"/>
</dbReference>
<dbReference type="PANTHER" id="PTHR34475">
    <property type="match status" value="1"/>
</dbReference>
<feature type="region of interest" description="Disordered" evidence="1">
    <location>
        <begin position="348"/>
        <end position="375"/>
    </location>
</feature>
<feature type="compositionally biased region" description="Low complexity" evidence="1">
    <location>
        <begin position="141"/>
        <end position="160"/>
    </location>
</feature>
<dbReference type="Gene3D" id="1.10.260.40">
    <property type="entry name" value="lambda repressor-like DNA-binding domains"/>
    <property type="match status" value="1"/>
</dbReference>